<accession>A0A517MRU9</accession>
<name>A0A517MRU9_9BACT</name>
<dbReference type="AlphaFoldDB" id="A0A517MRU9"/>
<reference evidence="1 2" key="1">
    <citation type="submission" date="2019-02" db="EMBL/GenBank/DDBJ databases">
        <title>Deep-cultivation of Planctomycetes and their phenomic and genomic characterization uncovers novel biology.</title>
        <authorList>
            <person name="Wiegand S."/>
            <person name="Jogler M."/>
            <person name="Boedeker C."/>
            <person name="Pinto D."/>
            <person name="Vollmers J."/>
            <person name="Rivas-Marin E."/>
            <person name="Kohn T."/>
            <person name="Peeters S.H."/>
            <person name="Heuer A."/>
            <person name="Rast P."/>
            <person name="Oberbeckmann S."/>
            <person name="Bunk B."/>
            <person name="Jeske O."/>
            <person name="Meyerdierks A."/>
            <person name="Storesund J.E."/>
            <person name="Kallscheuer N."/>
            <person name="Luecker S."/>
            <person name="Lage O.M."/>
            <person name="Pohl T."/>
            <person name="Merkel B.J."/>
            <person name="Hornburger P."/>
            <person name="Mueller R.-W."/>
            <person name="Bruemmer F."/>
            <person name="Labrenz M."/>
            <person name="Spormann A.M."/>
            <person name="Op den Camp H."/>
            <person name="Overmann J."/>
            <person name="Amann R."/>
            <person name="Jetten M.S.M."/>
            <person name="Mascher T."/>
            <person name="Medema M.H."/>
            <person name="Devos D.P."/>
            <person name="Kaster A.-K."/>
            <person name="Ovreas L."/>
            <person name="Rohde M."/>
            <person name="Galperin M.Y."/>
            <person name="Jogler C."/>
        </authorList>
    </citation>
    <scope>NUCLEOTIDE SEQUENCE [LARGE SCALE GENOMIC DNA]</scope>
    <source>
        <strain evidence="1 2">HG15A2</strain>
    </source>
</reference>
<evidence type="ECO:0000313" key="1">
    <source>
        <dbReference type="EMBL" id="QDS97612.1"/>
    </source>
</evidence>
<gene>
    <name evidence="1" type="ORF">HG15A2_08750</name>
</gene>
<dbReference type="EMBL" id="CP036263">
    <property type="protein sequence ID" value="QDS97612.1"/>
    <property type="molecule type" value="Genomic_DNA"/>
</dbReference>
<keyword evidence="2" id="KW-1185">Reference proteome</keyword>
<proteinExistence type="predicted"/>
<evidence type="ECO:0000313" key="2">
    <source>
        <dbReference type="Proteomes" id="UP000319852"/>
    </source>
</evidence>
<dbReference type="RefSeq" id="WP_145058129.1">
    <property type="nucleotide sequence ID" value="NZ_CP036263.1"/>
</dbReference>
<protein>
    <submittedName>
        <fullName evidence="1">Uncharacterized protein</fullName>
    </submittedName>
</protein>
<dbReference type="OrthoDB" id="9831009at2"/>
<dbReference type="Proteomes" id="UP000319852">
    <property type="component" value="Chromosome"/>
</dbReference>
<dbReference type="KEGG" id="amob:HG15A2_08750"/>
<sequence>MKKKDWQALVDHICRESVAPRLERILDRLHPLELKHEMPIQSLIRAMKTIRYIESEIRDDQDLTEIFSAKHLNRLLHDLIHGLRVVDRWIVQTGIADEIRQYHSEIVDRMEAADFPEIDVQLLRDLGYDSPEQELVLMVRRSKKLDAKFSASNSNDRWHLDFSHSIESSIEILESRCKNKDGEESIAPTKQKRKWLKGLGAICKGSAFTIVDATLLGGFWNGIVPPHMASVGAVVSITTGLGDILSGAGDLRGE</sequence>
<organism evidence="1 2">
    <name type="scientific">Adhaeretor mobilis</name>
    <dbReference type="NCBI Taxonomy" id="1930276"/>
    <lineage>
        <taxon>Bacteria</taxon>
        <taxon>Pseudomonadati</taxon>
        <taxon>Planctomycetota</taxon>
        <taxon>Planctomycetia</taxon>
        <taxon>Pirellulales</taxon>
        <taxon>Lacipirellulaceae</taxon>
        <taxon>Adhaeretor</taxon>
    </lineage>
</organism>